<feature type="region of interest" description="Disordered" evidence="2">
    <location>
        <begin position="120"/>
        <end position="153"/>
    </location>
</feature>
<dbReference type="Proteomes" id="UP000198211">
    <property type="component" value="Unassembled WGS sequence"/>
</dbReference>
<evidence type="ECO:0000313" key="4">
    <source>
        <dbReference type="Proteomes" id="UP000198211"/>
    </source>
</evidence>
<evidence type="ECO:0000256" key="2">
    <source>
        <dbReference type="SAM" id="MobiDB-lite"/>
    </source>
</evidence>
<feature type="coiled-coil region" evidence="1">
    <location>
        <begin position="181"/>
        <end position="215"/>
    </location>
</feature>
<reference evidence="4" key="1">
    <citation type="submission" date="2017-03" db="EMBL/GenBank/DDBJ databases">
        <title>Phytopthora megakarya and P. palmivora, two closely related causual agents of cacao black pod achieved similar genome size and gene model numbers by different mechanisms.</title>
        <authorList>
            <person name="Ali S."/>
            <person name="Shao J."/>
            <person name="Larry D.J."/>
            <person name="Kronmiller B."/>
            <person name="Shen D."/>
            <person name="Strem M.D."/>
            <person name="Melnick R.L."/>
            <person name="Guiltinan M.J."/>
            <person name="Tyler B.M."/>
            <person name="Meinhardt L.W."/>
            <person name="Bailey B.A."/>
        </authorList>
    </citation>
    <scope>NUCLEOTIDE SEQUENCE [LARGE SCALE GENOMIC DNA]</scope>
    <source>
        <strain evidence="4">zdho120</strain>
    </source>
</reference>
<proteinExistence type="predicted"/>
<evidence type="ECO:0000313" key="3">
    <source>
        <dbReference type="EMBL" id="OWZ13753.1"/>
    </source>
</evidence>
<accession>A0A225W7N7</accession>
<protein>
    <submittedName>
        <fullName evidence="3">Uncharacterized protein</fullName>
    </submittedName>
</protein>
<name>A0A225W7N7_9STRA</name>
<dbReference type="EMBL" id="NBNE01001501">
    <property type="protein sequence ID" value="OWZ13753.1"/>
    <property type="molecule type" value="Genomic_DNA"/>
</dbReference>
<sequence>MIARLLQLRFKEGEVKRRLDSADTKTKISLAWQNLASILSQDLEKVISREQVGIWIVEFNFFILFQAYQKYRKLKSMYMKEKRDSKKTGNDCSMQVLDEPLWVILNDAFAKKEGISGDVLADTNVDSDEDASDKETGVSESNDGPSPGKLPPVTQLAHAMENGMTAIATAMGTRPSSDDNFRALTAALEKQTHAIDEQRREARHLQELQLQLLRRLLEKKD</sequence>
<gene>
    <name evidence="3" type="ORF">PHMEG_00012867</name>
</gene>
<organism evidence="3 4">
    <name type="scientific">Phytophthora megakarya</name>
    <dbReference type="NCBI Taxonomy" id="4795"/>
    <lineage>
        <taxon>Eukaryota</taxon>
        <taxon>Sar</taxon>
        <taxon>Stramenopiles</taxon>
        <taxon>Oomycota</taxon>
        <taxon>Peronosporomycetes</taxon>
        <taxon>Peronosporales</taxon>
        <taxon>Peronosporaceae</taxon>
        <taxon>Phytophthora</taxon>
    </lineage>
</organism>
<evidence type="ECO:0000256" key="1">
    <source>
        <dbReference type="SAM" id="Coils"/>
    </source>
</evidence>
<keyword evidence="1" id="KW-0175">Coiled coil</keyword>
<comment type="caution">
    <text evidence="3">The sequence shown here is derived from an EMBL/GenBank/DDBJ whole genome shotgun (WGS) entry which is preliminary data.</text>
</comment>
<keyword evidence="4" id="KW-1185">Reference proteome</keyword>
<dbReference type="AlphaFoldDB" id="A0A225W7N7"/>
<dbReference type="OrthoDB" id="128978at2759"/>